<evidence type="ECO:0000313" key="2">
    <source>
        <dbReference type="Proteomes" id="UP000235347"/>
    </source>
</evidence>
<accession>A0A2N7VV11</accession>
<dbReference type="AlphaFoldDB" id="A0A2N7VV11"/>
<keyword evidence="2" id="KW-1185">Reference proteome</keyword>
<dbReference type="Proteomes" id="UP000235347">
    <property type="component" value="Unassembled WGS sequence"/>
</dbReference>
<gene>
    <name evidence="1" type="ORF">C0Z19_19085</name>
</gene>
<name>A0A2N7VV11_9BURK</name>
<reference evidence="1 2" key="1">
    <citation type="submission" date="2018-01" db="EMBL/GenBank/DDBJ databases">
        <title>Whole genome analyses suggest that Burkholderia sensu lato contains two further novel genera in the rhizoxinica-symbiotica group Mycetohabitans gen. nov., and Trinickia gen. nov.: implications for the evolution of diazotrophy and nodulation in the Burkholderiaceae.</title>
        <authorList>
            <person name="Estrada-de los Santos P."/>
            <person name="Palmer M."/>
            <person name="Chavez-Ramirez B."/>
            <person name="Beukes C."/>
            <person name="Steenkamp E.T."/>
            <person name="Hirsch A.M."/>
            <person name="Manyaka P."/>
            <person name="Maluk M."/>
            <person name="Lafos M."/>
            <person name="Crook M."/>
            <person name="Gross E."/>
            <person name="Simon M.F."/>
            <person name="Bueno dos Reis Junior F."/>
            <person name="Poole P.S."/>
            <person name="Venter S.N."/>
            <person name="James E.K."/>
        </authorList>
    </citation>
    <scope>NUCLEOTIDE SEQUENCE [LARGE SCALE GENOMIC DNA]</scope>
    <source>
        <strain evidence="1 2">GP25-8</strain>
    </source>
</reference>
<proteinExistence type="predicted"/>
<dbReference type="RefSeq" id="WP_102611396.1">
    <property type="nucleotide sequence ID" value="NZ_CADIKD010000005.1"/>
</dbReference>
<sequence>MHADPNLQHDLMQIRAAISLLEQTRAYLSLPMPNSDPAYWKARLKTALDTRSHDALADQLAAELCRRIDRMEHAASIKH</sequence>
<evidence type="ECO:0000313" key="1">
    <source>
        <dbReference type="EMBL" id="PMS20998.1"/>
    </source>
</evidence>
<protein>
    <submittedName>
        <fullName evidence="1">Uncharacterized protein</fullName>
    </submittedName>
</protein>
<dbReference type="EMBL" id="PNYB01000017">
    <property type="protein sequence ID" value="PMS20998.1"/>
    <property type="molecule type" value="Genomic_DNA"/>
</dbReference>
<organism evidence="1 2">
    <name type="scientific">Trinickia soli</name>
    <dbReference type="NCBI Taxonomy" id="380675"/>
    <lineage>
        <taxon>Bacteria</taxon>
        <taxon>Pseudomonadati</taxon>
        <taxon>Pseudomonadota</taxon>
        <taxon>Betaproteobacteria</taxon>
        <taxon>Burkholderiales</taxon>
        <taxon>Burkholderiaceae</taxon>
        <taxon>Trinickia</taxon>
    </lineage>
</organism>
<comment type="caution">
    <text evidence="1">The sequence shown here is derived from an EMBL/GenBank/DDBJ whole genome shotgun (WGS) entry which is preliminary data.</text>
</comment>